<dbReference type="Gene3D" id="3.40.50.1820">
    <property type="entry name" value="alpha/beta hydrolase"/>
    <property type="match status" value="1"/>
</dbReference>
<gene>
    <name evidence="3" type="ORF">C8N44_118100</name>
</gene>
<dbReference type="OrthoDB" id="9796770at2"/>
<dbReference type="InterPro" id="IPR019913">
    <property type="entry name" value="Pyrimidine_utilisation_RutD"/>
</dbReference>
<keyword evidence="1 3" id="KW-0378">Hydrolase</keyword>
<dbReference type="InterPro" id="IPR029058">
    <property type="entry name" value="AB_hydrolase_fold"/>
</dbReference>
<feature type="domain" description="AB hydrolase-1" evidence="2">
    <location>
        <begin position="22"/>
        <end position="245"/>
    </location>
</feature>
<evidence type="ECO:0000313" key="3">
    <source>
        <dbReference type="EMBL" id="PTX46123.1"/>
    </source>
</evidence>
<accession>A0A2T6AQM8</accession>
<organism evidence="3 4">
    <name type="scientific">Allosediminivita pacifica</name>
    <dbReference type="NCBI Taxonomy" id="1267769"/>
    <lineage>
        <taxon>Bacteria</taxon>
        <taxon>Pseudomonadati</taxon>
        <taxon>Pseudomonadota</taxon>
        <taxon>Alphaproteobacteria</taxon>
        <taxon>Rhodobacterales</taxon>
        <taxon>Paracoccaceae</taxon>
        <taxon>Allosediminivita</taxon>
    </lineage>
</organism>
<comment type="caution">
    <text evidence="3">The sequence shown here is derived from an EMBL/GenBank/DDBJ whole genome shotgun (WGS) entry which is preliminary data.</text>
</comment>
<dbReference type="InterPro" id="IPR000073">
    <property type="entry name" value="AB_hydrolase_1"/>
</dbReference>
<proteinExistence type="predicted"/>
<dbReference type="NCBIfam" id="TIGR03611">
    <property type="entry name" value="RutD"/>
    <property type="match status" value="1"/>
</dbReference>
<dbReference type="GO" id="GO:0016811">
    <property type="term" value="F:hydrolase activity, acting on carbon-nitrogen (but not peptide) bonds, in linear amides"/>
    <property type="evidence" value="ECO:0007669"/>
    <property type="project" value="InterPro"/>
</dbReference>
<dbReference type="PRINTS" id="PR00111">
    <property type="entry name" value="ABHYDROLASE"/>
</dbReference>
<evidence type="ECO:0000313" key="4">
    <source>
        <dbReference type="Proteomes" id="UP000244069"/>
    </source>
</evidence>
<dbReference type="EMBL" id="QBKN01000018">
    <property type="protein sequence ID" value="PTX46123.1"/>
    <property type="molecule type" value="Genomic_DNA"/>
</dbReference>
<keyword evidence="4" id="KW-1185">Reference proteome</keyword>
<dbReference type="PANTHER" id="PTHR43433:SF5">
    <property type="entry name" value="AB HYDROLASE-1 DOMAIN-CONTAINING PROTEIN"/>
    <property type="match status" value="1"/>
</dbReference>
<protein>
    <submittedName>
        <fullName evidence="3">Aminoacrylate hydrolase</fullName>
    </submittedName>
</protein>
<evidence type="ECO:0000256" key="1">
    <source>
        <dbReference type="ARBA" id="ARBA00022801"/>
    </source>
</evidence>
<dbReference type="RefSeq" id="WP_107977502.1">
    <property type="nucleotide sequence ID" value="NZ_BMEZ01000019.1"/>
</dbReference>
<dbReference type="GO" id="GO:0006212">
    <property type="term" value="P:uracil catabolic process"/>
    <property type="evidence" value="ECO:0007669"/>
    <property type="project" value="InterPro"/>
</dbReference>
<dbReference type="AlphaFoldDB" id="A0A2T6AQM8"/>
<sequence>MPEITLPDGESLYYEERGSGRPLVMVAGLGGVGSYWKPQVGPFSEKFRVILHDHRGTGNSSRSQITYSVEQMAEDTLALMDALGIEQADFMGHSTGASVAQVIAVRHPERLGKIVLASGWTRADGFFRRCFEVRKTLLETAGVEAYLKATPLFLHPSWWVRDNIDALERGEDGFYSGDHDAGIMASRIDALLAFDMTAHLGEITHDVLVMGVANDHLTPAYFSEELAAAIPNAKLSIMADGAHAASVVLPDEFNAIAMEFLTGESA</sequence>
<dbReference type="Pfam" id="PF00561">
    <property type="entry name" value="Abhydrolase_1"/>
    <property type="match status" value="1"/>
</dbReference>
<reference evidence="3 4" key="1">
    <citation type="submission" date="2018-04" db="EMBL/GenBank/DDBJ databases">
        <title>Genomic Encyclopedia of Archaeal and Bacterial Type Strains, Phase II (KMG-II): from individual species to whole genera.</title>
        <authorList>
            <person name="Goeker M."/>
        </authorList>
    </citation>
    <scope>NUCLEOTIDE SEQUENCE [LARGE SCALE GENOMIC DNA]</scope>
    <source>
        <strain evidence="3 4">DSM 29329</strain>
    </source>
</reference>
<dbReference type="InterPro" id="IPR050471">
    <property type="entry name" value="AB_hydrolase"/>
</dbReference>
<dbReference type="Proteomes" id="UP000244069">
    <property type="component" value="Unassembled WGS sequence"/>
</dbReference>
<name>A0A2T6AQM8_9RHOB</name>
<evidence type="ECO:0000259" key="2">
    <source>
        <dbReference type="Pfam" id="PF00561"/>
    </source>
</evidence>
<dbReference type="PANTHER" id="PTHR43433">
    <property type="entry name" value="HYDROLASE, ALPHA/BETA FOLD FAMILY PROTEIN"/>
    <property type="match status" value="1"/>
</dbReference>
<dbReference type="SUPFAM" id="SSF53474">
    <property type="entry name" value="alpha/beta-Hydrolases"/>
    <property type="match status" value="1"/>
</dbReference>